<dbReference type="eggNOG" id="COG0624">
    <property type="taxonomic scope" value="Bacteria"/>
</dbReference>
<dbReference type="UniPathway" id="UPA00034">
    <property type="reaction ID" value="UER00021"/>
</dbReference>
<dbReference type="EC" id="3.5.1.18" evidence="5 14"/>
<dbReference type="AlphaFoldDB" id="A0A068NTU7"/>
<dbReference type="InterPro" id="IPR050072">
    <property type="entry name" value="Peptidase_M20A"/>
</dbReference>
<dbReference type="NCBIfam" id="NF009557">
    <property type="entry name" value="PRK13009.1"/>
    <property type="match status" value="1"/>
</dbReference>
<evidence type="ECO:0000256" key="13">
    <source>
        <dbReference type="ARBA" id="ARBA00051301"/>
    </source>
</evidence>
<evidence type="ECO:0000256" key="6">
    <source>
        <dbReference type="ARBA" id="ARBA00022391"/>
    </source>
</evidence>
<dbReference type="Proteomes" id="UP000027982">
    <property type="component" value="Chromosome"/>
</dbReference>
<dbReference type="OrthoDB" id="9809784at2"/>
<evidence type="ECO:0000256" key="1">
    <source>
        <dbReference type="ARBA" id="ARBA00001947"/>
    </source>
</evidence>
<keyword evidence="12" id="KW-0457">Lysine biosynthesis</keyword>
<protein>
    <recommendedName>
        <fullName evidence="6 14">Succinyl-diaminopimelate desuccinylase</fullName>
        <ecNumber evidence="5 14">3.5.1.18</ecNumber>
    </recommendedName>
</protein>
<dbReference type="InterPro" id="IPR005941">
    <property type="entry name" value="DapE_proteobac"/>
</dbReference>
<keyword evidence="11" id="KW-0220">Diaminopimelate biosynthesis</keyword>
<gene>
    <name evidence="16" type="ORF">OP10G_3419</name>
</gene>
<keyword evidence="7" id="KW-0028">Amino-acid biosynthesis</keyword>
<dbReference type="STRING" id="661478.OP10G_3419"/>
<dbReference type="Pfam" id="PF01546">
    <property type="entry name" value="Peptidase_M20"/>
    <property type="match status" value="1"/>
</dbReference>
<evidence type="ECO:0000259" key="15">
    <source>
        <dbReference type="Pfam" id="PF07687"/>
    </source>
</evidence>
<comment type="similarity">
    <text evidence="3">Belongs to the peptidase M20A family. DapE subfamily.</text>
</comment>
<proteinExistence type="inferred from homology"/>
<dbReference type="CDD" id="cd03891">
    <property type="entry name" value="M20_DapE_proteobac"/>
    <property type="match status" value="1"/>
</dbReference>
<dbReference type="GO" id="GO:0019877">
    <property type="term" value="P:diaminopimelate biosynthetic process"/>
    <property type="evidence" value="ECO:0007669"/>
    <property type="project" value="UniProtKB-KW"/>
</dbReference>
<dbReference type="Pfam" id="PF07687">
    <property type="entry name" value="M20_dimer"/>
    <property type="match status" value="1"/>
</dbReference>
<dbReference type="KEGG" id="fgi:OP10G_3419"/>
<dbReference type="NCBIfam" id="TIGR01246">
    <property type="entry name" value="dapE_proteo"/>
    <property type="match status" value="1"/>
</dbReference>
<accession>A0A068NTU7</accession>
<sequence length="375" mass="39294">MSAVLELLRDLISRQSVTPNDAGCQAVVGARLSAAGFQVEHLHFEGVDNLWATHGAGAPLICLAGHTDVVPAGPIGAWTSEPFSPTERGGELVGRGAVDMKGSVAAMTVALEQLAAESHPGTIALLLTSDEEGPGIDGTRRVLDTLAERGVSIDDAIVGEPTSEQVFGDAIKAGRRGSMNGRLVVRGVQGHTAYPQLADNAAHRLAPVLGALVAADWGKGTADFPPTTFQVSNLVCGTGASNVIPGEAEVRFNVRFGTDWTAERIQDRIARIAQENGVEEPVEWNVSALPFVTRPGSLLAALVGAIESVTGIKPISSTGGGTSDARFFAAHKIPVAEFGPINATIHAANERIEIDCLDPLTEIYRLAVRNALRDR</sequence>
<keyword evidence="17" id="KW-1185">Reference proteome</keyword>
<dbReference type="PANTHER" id="PTHR43808">
    <property type="entry name" value="ACETYLORNITHINE DEACETYLASE"/>
    <property type="match status" value="1"/>
</dbReference>
<dbReference type="EMBL" id="CP007139">
    <property type="protein sequence ID" value="AIE86787.1"/>
    <property type="molecule type" value="Genomic_DNA"/>
</dbReference>
<keyword evidence="8" id="KW-0479">Metal-binding</keyword>
<keyword evidence="9" id="KW-0378">Hydrolase</keyword>
<dbReference type="SUPFAM" id="SSF55031">
    <property type="entry name" value="Bacterial exopeptidase dimerisation domain"/>
    <property type="match status" value="1"/>
</dbReference>
<dbReference type="PANTHER" id="PTHR43808:SF31">
    <property type="entry name" value="N-ACETYL-L-CITRULLINE DEACETYLASE"/>
    <property type="match status" value="1"/>
</dbReference>
<evidence type="ECO:0000313" key="16">
    <source>
        <dbReference type="EMBL" id="AIE86787.1"/>
    </source>
</evidence>
<evidence type="ECO:0000256" key="9">
    <source>
        <dbReference type="ARBA" id="ARBA00022801"/>
    </source>
</evidence>
<evidence type="ECO:0000256" key="12">
    <source>
        <dbReference type="ARBA" id="ARBA00023154"/>
    </source>
</evidence>
<evidence type="ECO:0000256" key="11">
    <source>
        <dbReference type="ARBA" id="ARBA00022915"/>
    </source>
</evidence>
<evidence type="ECO:0000256" key="8">
    <source>
        <dbReference type="ARBA" id="ARBA00022723"/>
    </source>
</evidence>
<dbReference type="Gene3D" id="3.40.630.10">
    <property type="entry name" value="Zn peptidases"/>
    <property type="match status" value="2"/>
</dbReference>
<organism evidence="16 17">
    <name type="scientific">Fimbriimonas ginsengisoli Gsoil 348</name>
    <dbReference type="NCBI Taxonomy" id="661478"/>
    <lineage>
        <taxon>Bacteria</taxon>
        <taxon>Bacillati</taxon>
        <taxon>Armatimonadota</taxon>
        <taxon>Fimbriimonadia</taxon>
        <taxon>Fimbriimonadales</taxon>
        <taxon>Fimbriimonadaceae</taxon>
        <taxon>Fimbriimonas</taxon>
    </lineage>
</organism>
<dbReference type="HAMAP" id="MF_01690">
    <property type="entry name" value="DapE"/>
    <property type="match status" value="1"/>
</dbReference>
<feature type="domain" description="Peptidase M20 dimerisation" evidence="15">
    <location>
        <begin position="174"/>
        <end position="279"/>
    </location>
</feature>
<comment type="pathway">
    <text evidence="2">Amino-acid biosynthesis; L-lysine biosynthesis via DAP pathway; LL-2,6-diaminopimelate from (S)-tetrahydrodipicolinate (succinylase route): step 3/3.</text>
</comment>
<comment type="subunit">
    <text evidence="4">Homodimer.</text>
</comment>
<evidence type="ECO:0000256" key="7">
    <source>
        <dbReference type="ARBA" id="ARBA00022605"/>
    </source>
</evidence>
<dbReference type="GO" id="GO:0009014">
    <property type="term" value="F:succinyl-diaminopimelate desuccinylase activity"/>
    <property type="evidence" value="ECO:0007669"/>
    <property type="project" value="UniProtKB-UniRule"/>
</dbReference>
<evidence type="ECO:0000256" key="2">
    <source>
        <dbReference type="ARBA" id="ARBA00005130"/>
    </source>
</evidence>
<dbReference type="HOGENOM" id="CLU_021802_4_0_0"/>
<dbReference type="InterPro" id="IPR011650">
    <property type="entry name" value="Peptidase_M20_dimer"/>
</dbReference>
<evidence type="ECO:0000256" key="4">
    <source>
        <dbReference type="ARBA" id="ARBA00011738"/>
    </source>
</evidence>
<dbReference type="SUPFAM" id="SSF53187">
    <property type="entry name" value="Zn-dependent exopeptidases"/>
    <property type="match status" value="1"/>
</dbReference>
<comment type="catalytic activity">
    <reaction evidence="13">
        <text>N-succinyl-(2S,6S)-2,6-diaminopimelate + H2O = (2S,6S)-2,6-diaminopimelate + succinate</text>
        <dbReference type="Rhea" id="RHEA:22608"/>
        <dbReference type="ChEBI" id="CHEBI:15377"/>
        <dbReference type="ChEBI" id="CHEBI:30031"/>
        <dbReference type="ChEBI" id="CHEBI:57609"/>
        <dbReference type="ChEBI" id="CHEBI:58087"/>
        <dbReference type="EC" id="3.5.1.18"/>
    </reaction>
</comment>
<dbReference type="GO" id="GO:0008777">
    <property type="term" value="F:acetylornithine deacetylase activity"/>
    <property type="evidence" value="ECO:0007669"/>
    <property type="project" value="TreeGrafter"/>
</dbReference>
<evidence type="ECO:0000256" key="10">
    <source>
        <dbReference type="ARBA" id="ARBA00022833"/>
    </source>
</evidence>
<comment type="cofactor">
    <cofactor evidence="1">
        <name>Zn(2+)</name>
        <dbReference type="ChEBI" id="CHEBI:29105"/>
    </cofactor>
</comment>
<evidence type="ECO:0000256" key="3">
    <source>
        <dbReference type="ARBA" id="ARBA00006746"/>
    </source>
</evidence>
<dbReference type="RefSeq" id="WP_025229277.1">
    <property type="nucleotide sequence ID" value="NZ_CP007139.1"/>
</dbReference>
<dbReference type="InterPro" id="IPR036264">
    <property type="entry name" value="Bact_exopeptidase_dim_dom"/>
</dbReference>
<reference evidence="16 17" key="1">
    <citation type="journal article" date="2014" name="PLoS ONE">
        <title>The first complete genome sequence of the class fimbriimonadia in the phylum armatimonadetes.</title>
        <authorList>
            <person name="Hu Z.Y."/>
            <person name="Wang Y.Z."/>
            <person name="Im W.T."/>
            <person name="Wang S.Y."/>
            <person name="Zhao G.P."/>
            <person name="Zheng H.J."/>
            <person name="Quan Z.X."/>
        </authorList>
    </citation>
    <scope>NUCLEOTIDE SEQUENCE [LARGE SCALE GENOMIC DNA]</scope>
    <source>
        <strain evidence="16">Gsoil 348</strain>
    </source>
</reference>
<dbReference type="GO" id="GO:0046872">
    <property type="term" value="F:metal ion binding"/>
    <property type="evidence" value="ECO:0007669"/>
    <property type="project" value="UniProtKB-KW"/>
</dbReference>
<evidence type="ECO:0000313" key="17">
    <source>
        <dbReference type="Proteomes" id="UP000027982"/>
    </source>
</evidence>
<evidence type="ECO:0000256" key="5">
    <source>
        <dbReference type="ARBA" id="ARBA00011921"/>
    </source>
</evidence>
<dbReference type="InterPro" id="IPR002933">
    <property type="entry name" value="Peptidase_M20"/>
</dbReference>
<evidence type="ECO:0000256" key="14">
    <source>
        <dbReference type="NCBIfam" id="TIGR01246"/>
    </source>
</evidence>
<dbReference type="PROSITE" id="PS00759">
    <property type="entry name" value="ARGE_DAPE_CPG2_2"/>
    <property type="match status" value="1"/>
</dbReference>
<dbReference type="InterPro" id="IPR001261">
    <property type="entry name" value="ArgE/DapE_CS"/>
</dbReference>
<dbReference type="GO" id="GO:0006526">
    <property type="term" value="P:L-arginine biosynthetic process"/>
    <property type="evidence" value="ECO:0007669"/>
    <property type="project" value="TreeGrafter"/>
</dbReference>
<dbReference type="GO" id="GO:0009089">
    <property type="term" value="P:lysine biosynthetic process via diaminopimelate"/>
    <property type="evidence" value="ECO:0007669"/>
    <property type="project" value="UniProtKB-UniRule"/>
</dbReference>
<keyword evidence="10" id="KW-0862">Zinc</keyword>
<name>A0A068NTU7_FIMGI</name>